<evidence type="ECO:0000256" key="10">
    <source>
        <dbReference type="SAM" id="MobiDB-lite"/>
    </source>
</evidence>
<dbReference type="PANTHER" id="PTHR11458">
    <property type="entry name" value="DELTA-AMINOLEVULINIC ACID DEHYDRATASE"/>
    <property type="match status" value="1"/>
</dbReference>
<dbReference type="InterPro" id="IPR013785">
    <property type="entry name" value="Aldolase_TIM"/>
</dbReference>
<accession>A0A1A8W5A0</accession>
<evidence type="ECO:0000259" key="11">
    <source>
        <dbReference type="Pfam" id="PF00675"/>
    </source>
</evidence>
<dbReference type="PRINTS" id="PR00144">
    <property type="entry name" value="DALDHYDRTASE"/>
</dbReference>
<evidence type="ECO:0000256" key="1">
    <source>
        <dbReference type="ARBA" id="ARBA00004694"/>
    </source>
</evidence>
<dbReference type="Pfam" id="PF00675">
    <property type="entry name" value="Peptidase_M16"/>
    <property type="match status" value="1"/>
</dbReference>
<dbReference type="InterPro" id="IPR007863">
    <property type="entry name" value="Peptidase_M16_C"/>
</dbReference>
<evidence type="ECO:0000256" key="6">
    <source>
        <dbReference type="ARBA" id="ARBA00025628"/>
    </source>
</evidence>
<evidence type="ECO:0000256" key="7">
    <source>
        <dbReference type="ARBA" id="ARBA00047651"/>
    </source>
</evidence>
<dbReference type="InterPro" id="IPR030656">
    <property type="entry name" value="ALAD_AS"/>
</dbReference>
<evidence type="ECO:0000256" key="8">
    <source>
        <dbReference type="RuleBase" id="RU000515"/>
    </source>
</evidence>
<evidence type="ECO:0000313" key="16">
    <source>
        <dbReference type="Proteomes" id="UP000078560"/>
    </source>
</evidence>
<dbReference type="SUPFAM" id="SSF63411">
    <property type="entry name" value="LuxS/MPP-like metallohydrolase"/>
    <property type="match status" value="3"/>
</dbReference>
<evidence type="ECO:0000313" key="13">
    <source>
        <dbReference type="EMBL" id="SBS80309.1"/>
    </source>
</evidence>
<dbReference type="InterPro" id="IPR011765">
    <property type="entry name" value="Pept_M16_N"/>
</dbReference>
<dbReference type="GO" id="GO:0006782">
    <property type="term" value="P:protoporphyrinogen IX biosynthetic process"/>
    <property type="evidence" value="ECO:0007669"/>
    <property type="project" value="UniProtKB-UniPathway"/>
</dbReference>
<feature type="region of interest" description="Disordered" evidence="10">
    <location>
        <begin position="996"/>
        <end position="1037"/>
    </location>
</feature>
<comment type="pathway">
    <text evidence="1">Porphyrin-containing compound metabolism; protoporphyrin-IX biosynthesis; coproporphyrinogen-III from 5-aminolevulinate: step 1/4.</text>
</comment>
<sequence>MLTKREAKKAEQRMKKIKQTNLQHTACTSCNCSLSKDDITTEDLYNNSIANQCNLKNFSKDINNNIYIETNRRGRRIKRNKHLLSLYNNTNIKASNFIYPLFIHEEETEKEETKLDNIYTYNFEGIVKEIKECLKLNIHHFMLFPVVKKEKKSVYCEECYNENNHFSITIKKIKEKFSDEVVIYVDVALDPYNIYGHDGIYDEKKREIINDISVHTLVKQSLCLARCGADVVCPSDSMDNRIEQIRKNLDFYNFRNVLILSYTCKYSSCLYKPFRSILSSNISQNYVKNKQSYQHDFNSYIDLNNVEKRNTQERILYINEGADIIMVKPSLFYLDIISKIKSRMRDSTNVPIAVYNVSGEYMMIKNYVNYLHESINYENEILTELFKSYLRAGANIIITYFAKQYGLYMKNLYSKNVAVDDYCSSHFNIELTLAHRFAKRDYEICMCELEEDDDLVKCELPNKLSSIIYKKRKNVNKKKYILNNEKYVILPSNKISDAYKNYINPIDYNYEELHVYMEVNTGSVNEKKNQQGISHLCEHISYMGSKNRKDIIDKNIRTNAYTDFHHIVFYISVSLNNEIYKENSLRNFKYDNFVKHVKEEDIENYDIYTVDEFNYKHTILSQCIDTMVEVLTGDTQFNKERIIKEKKAIFSEYSIINTVEYKMNSDIIKALHRENRHRLPIGKLELLKRYEEKDIKEYFDLFFRPENVNLFVYGDVNVEIAQKMISQKFEKVKKKDLTKQEMAYLKILNCNTLRSKNKNLPAVVHTFGSCLTRDSNNDTPSMDVNILPVDESTIDSIKREGLLKKGEEEREWSANDRNDLPYVDDNIIDGEKLKEMKKNNNEVMSEFMFRSYLKNKYSVNLEEEKSLNKPGFNVKTLFEVINYSLNSVNINILLKEEIKSIRCMEDFKESIMKDVLFYCLSFRFNIHRNDLFNSIDINEYTNINEGATIRTVEIKTTVKFFEKSVAAFYTFVKSLIIHGISRDELENYKKNEIDFDEEEGRESADAANGTNDAANGEDVVDGAQNIKGQTPKNMKLTHPEKEDDEYILDTKINETYTDEIQKIIDYNSCGHVYMNEKRERKMKKKIFDKLKVEEINTFAKNYFEYIFNIFKENTNFKPNCIVIHVPHNHFNTFSKKKVKKLFYDSITSEEGVPNYSLSIQNKLLSAEYIYENVTKRIHMAKYVEPKNEHRETSIFHYILGKIRQIKKQNILPPMCSLTTLNTVPNFSLFKECYDIGRECEQKDIITPNGHLGEKTKKVPFSEMNVNADEEIEIMAESGLTTYGGRPLNLRSYVHPLQGQRQVENYQLMNGVKVNIYKTKIDKKNIYLRLIIPHNDILKRKKHNVFVLLFSVICLFEGGEIENVGREHVEIHCSNRSINIYIDVNEECFFIDIYTYNKYENVNSAFSILNNIIVQTKIEPSARQRVIDKLKKDYFEYKNNLQSLLMGQTLSHLSDGAIGYQNFDLEEAETISLDIVQDVLKNLFSDLSLFELTIVGDVSNFMHYYILHFVGTLQGSKSSRNVESTSIQNQSVNILSEKRYMKKERTQNYSYDKGDKQNDLVNEYNLLCPLQNFEQKSREITYVYIREKEEHAIFLLIGKSANSYGILSNGVHISIYLLQFLKNLALNENKTENKQKPDIINLELEKIKKHVNIKSYVEDQFNDFLKKKKKLYTNPLFFGAVSYIIQYILNSKMFHYLREKKELTYDSSFEFINYEKYFAGFFTLLVQTNPKDLDLIKKEVLSSFNEFTKNYYNYSDYLIQNAKLSYLNKKYKDLKYIVDKISGMQLVHFPLKYKNKYLLKDNIILNKIEKLDVLLVLFILFNQMQNYHISYGISAPDDIWKHIHRNINRV</sequence>
<evidence type="ECO:0000256" key="5">
    <source>
        <dbReference type="ARBA" id="ARBA00023244"/>
    </source>
</evidence>
<proteinExistence type="inferred from homology"/>
<gene>
    <name evidence="13" type="ORF">POVCU1_000270</name>
    <name evidence="14" type="ORF">POVCU2_0039520</name>
</gene>
<dbReference type="PROSITE" id="PS00169">
    <property type="entry name" value="D_ALA_DEHYDRATASE"/>
    <property type="match status" value="1"/>
</dbReference>
<dbReference type="Pfam" id="PF00490">
    <property type="entry name" value="ALAD"/>
    <property type="match status" value="1"/>
</dbReference>
<feature type="domain" description="Peptidase M16 C-terminal" evidence="12">
    <location>
        <begin position="693"/>
        <end position="759"/>
    </location>
</feature>
<reference evidence="15 16" key="2">
    <citation type="submission" date="2016-05" db="EMBL/GenBank/DDBJ databases">
        <authorList>
            <person name="Naeem Raeece"/>
        </authorList>
    </citation>
    <scope>NUCLEOTIDE SEQUENCE [LARGE SCALE GENOMIC DNA]</scope>
</reference>
<name>A0A1A8W5A0_PLAOA</name>
<dbReference type="NCBIfam" id="NF006762">
    <property type="entry name" value="PRK09283.1"/>
    <property type="match status" value="1"/>
</dbReference>
<protein>
    <recommendedName>
        <fullName evidence="8">Delta-aminolevulinic acid dehydratase</fullName>
        <ecNumber evidence="8">4.2.1.24</ecNumber>
    </recommendedName>
</protein>
<evidence type="ECO:0000256" key="4">
    <source>
        <dbReference type="ARBA" id="ARBA00023239"/>
    </source>
</evidence>
<evidence type="ECO:0000313" key="14">
    <source>
        <dbReference type="EMBL" id="SBS86853.1"/>
    </source>
</evidence>
<organism evidence="14 16">
    <name type="scientific">Plasmodium ovale curtisi</name>
    <dbReference type="NCBI Taxonomy" id="864141"/>
    <lineage>
        <taxon>Eukaryota</taxon>
        <taxon>Sar</taxon>
        <taxon>Alveolata</taxon>
        <taxon>Apicomplexa</taxon>
        <taxon>Aconoidasida</taxon>
        <taxon>Haemosporida</taxon>
        <taxon>Plasmodiidae</taxon>
        <taxon>Plasmodium</taxon>
        <taxon>Plasmodium (Plasmodium)</taxon>
    </lineage>
</organism>
<evidence type="ECO:0000259" key="12">
    <source>
        <dbReference type="Pfam" id="PF05193"/>
    </source>
</evidence>
<dbReference type="Gene3D" id="3.20.20.70">
    <property type="entry name" value="Aldolase class I"/>
    <property type="match status" value="1"/>
</dbReference>
<dbReference type="SUPFAM" id="SSF51569">
    <property type="entry name" value="Aldolase"/>
    <property type="match status" value="1"/>
</dbReference>
<dbReference type="Pfam" id="PF05193">
    <property type="entry name" value="Peptidase_M16_C"/>
    <property type="match status" value="1"/>
</dbReference>
<dbReference type="UniPathway" id="UPA00251">
    <property type="reaction ID" value="UER00318"/>
</dbReference>
<evidence type="ECO:0000256" key="3">
    <source>
        <dbReference type="ARBA" id="ARBA00023133"/>
    </source>
</evidence>
<dbReference type="EMBL" id="FLQV01000008">
    <property type="protein sequence ID" value="SBS80309.1"/>
    <property type="molecule type" value="Genomic_DNA"/>
</dbReference>
<dbReference type="InterPro" id="IPR001731">
    <property type="entry name" value="ALAD"/>
</dbReference>
<dbReference type="PANTHER" id="PTHR11458:SF0">
    <property type="entry name" value="DELTA-AMINOLEVULINIC ACID DEHYDRATASE"/>
    <property type="match status" value="1"/>
</dbReference>
<dbReference type="Gene3D" id="3.30.830.10">
    <property type="entry name" value="Metalloenzyme, LuxS/M16 peptidase-like"/>
    <property type="match status" value="1"/>
</dbReference>
<feature type="domain" description="Peptidase M16 N-terminal" evidence="11">
    <location>
        <begin position="515"/>
        <end position="574"/>
    </location>
</feature>
<dbReference type="Proteomes" id="UP000078560">
    <property type="component" value="Unassembled WGS sequence"/>
</dbReference>
<dbReference type="Proteomes" id="UP000078546">
    <property type="component" value="Unassembled WGS sequence"/>
</dbReference>
<evidence type="ECO:0000313" key="15">
    <source>
        <dbReference type="Proteomes" id="UP000078546"/>
    </source>
</evidence>
<evidence type="ECO:0000256" key="9">
    <source>
        <dbReference type="RuleBase" id="RU004161"/>
    </source>
</evidence>
<keyword evidence="3" id="KW-0350">Heme biosynthesis</keyword>
<comment type="catalytic activity">
    <reaction evidence="7 8">
        <text>2 5-aminolevulinate = porphobilinogen + 2 H2O + H(+)</text>
        <dbReference type="Rhea" id="RHEA:24064"/>
        <dbReference type="ChEBI" id="CHEBI:15377"/>
        <dbReference type="ChEBI" id="CHEBI:15378"/>
        <dbReference type="ChEBI" id="CHEBI:58126"/>
        <dbReference type="ChEBI" id="CHEBI:356416"/>
        <dbReference type="EC" id="4.2.1.24"/>
    </reaction>
</comment>
<reference evidence="14" key="1">
    <citation type="submission" date="2016-05" db="EMBL/GenBank/DDBJ databases">
        <authorList>
            <person name="Lavstsen T."/>
            <person name="Jespersen J.S."/>
        </authorList>
    </citation>
    <scope>NUCLEOTIDE SEQUENCE [LARGE SCALE GENOMIC DNA]</scope>
</reference>
<dbReference type="EC" id="4.2.1.24" evidence="8"/>
<comment type="subunit">
    <text evidence="8">Homooctamer.</text>
</comment>
<keyword evidence="4 8" id="KW-0456">Lyase</keyword>
<comment type="function">
    <text evidence="6">Catalyzes an early step in the biosynthesis of tetrapyrroles. Binds two molecules of 5-aminolevulinate per subunit, each at a distinct site, and catalyzes their condensation to form porphobilinogen.</text>
</comment>
<dbReference type="InterPro" id="IPR011249">
    <property type="entry name" value="Metalloenz_LuxS/M16"/>
</dbReference>
<feature type="compositionally biased region" description="Low complexity" evidence="10">
    <location>
        <begin position="1005"/>
        <end position="1016"/>
    </location>
</feature>
<dbReference type="GO" id="GO:0008270">
    <property type="term" value="F:zinc ion binding"/>
    <property type="evidence" value="ECO:0007669"/>
    <property type="project" value="TreeGrafter"/>
</dbReference>
<dbReference type="EMBL" id="FLQU01000527">
    <property type="protein sequence ID" value="SBS86853.1"/>
    <property type="molecule type" value="Genomic_DNA"/>
</dbReference>
<comment type="similarity">
    <text evidence="2 9">Belongs to the ALAD family.</text>
</comment>
<dbReference type="SMART" id="SM01004">
    <property type="entry name" value="ALAD"/>
    <property type="match status" value="1"/>
</dbReference>
<dbReference type="GO" id="GO:0004655">
    <property type="term" value="F:porphobilinogen synthase activity"/>
    <property type="evidence" value="ECO:0007669"/>
    <property type="project" value="UniProtKB-EC"/>
</dbReference>
<keyword evidence="5 8" id="KW-0627">Porphyrin biosynthesis</keyword>
<evidence type="ECO:0000256" key="2">
    <source>
        <dbReference type="ARBA" id="ARBA00008055"/>
    </source>
</evidence>
<dbReference type="GO" id="GO:0005829">
    <property type="term" value="C:cytosol"/>
    <property type="evidence" value="ECO:0007669"/>
    <property type="project" value="TreeGrafter"/>
</dbReference>